<comment type="caution">
    <text evidence="6">The sequence shown here is derived from an EMBL/GenBank/DDBJ whole genome shotgun (WGS) entry which is preliminary data.</text>
</comment>
<dbReference type="InterPro" id="IPR015860">
    <property type="entry name" value="ABC_transpr_TagH-like"/>
</dbReference>
<evidence type="ECO:0000313" key="6">
    <source>
        <dbReference type="EMBL" id="KOF12963.1"/>
    </source>
</evidence>
<keyword evidence="4 6" id="KW-0067">ATP-binding</keyword>
<dbReference type="Pfam" id="PF00005">
    <property type="entry name" value="ABC_tran"/>
    <property type="match status" value="1"/>
</dbReference>
<dbReference type="AlphaFoldDB" id="A0A0L8BEC4"/>
<dbReference type="EMBL" id="LGAP01000044">
    <property type="protein sequence ID" value="KOF12963.1"/>
    <property type="molecule type" value="Genomic_DNA"/>
</dbReference>
<evidence type="ECO:0000256" key="3">
    <source>
        <dbReference type="ARBA" id="ARBA00022741"/>
    </source>
</evidence>
<dbReference type="GO" id="GO:0005524">
    <property type="term" value="F:ATP binding"/>
    <property type="evidence" value="ECO:0007669"/>
    <property type="project" value="UniProtKB-KW"/>
</dbReference>
<dbReference type="GO" id="GO:0016887">
    <property type="term" value="F:ATP hydrolysis activity"/>
    <property type="evidence" value="ECO:0007669"/>
    <property type="project" value="InterPro"/>
</dbReference>
<evidence type="ECO:0000259" key="5">
    <source>
        <dbReference type="PROSITE" id="PS50893"/>
    </source>
</evidence>
<dbReference type="PANTHER" id="PTHR46743:SF2">
    <property type="entry name" value="TEICHOIC ACIDS EXPORT ATP-BINDING PROTEIN TAGH"/>
    <property type="match status" value="1"/>
</dbReference>
<dbReference type="RefSeq" id="WP_053252943.1">
    <property type="nucleotide sequence ID" value="NZ_LGAP01000044.1"/>
</dbReference>
<name>A0A0L8BEC4_ENSAD</name>
<sequence>MIALENVTKYYRTAAHRRYILRNQSVNFTAGRSYGLLGVNGAGKSTTMRLIAGAELPNAGRVHREVRVSWPLGFANGLNNQLSGKENLKFVARAYGEDHNRVLRFVADFAEIGSYINEPLRTYSSGMMSRFAFGLSMAIEFDCYLVDEITAVGDANFQRRCRDAFRERRAKSDVIMISHDMVTIKDYCDVAIVLIDGHLVQFDNVEEGIATYMRLNR</sequence>
<dbReference type="GO" id="GO:0140359">
    <property type="term" value="F:ABC-type transporter activity"/>
    <property type="evidence" value="ECO:0007669"/>
    <property type="project" value="InterPro"/>
</dbReference>
<dbReference type="InterPro" id="IPR050683">
    <property type="entry name" value="Bact_Polysacc_Export_ATP-bd"/>
</dbReference>
<evidence type="ECO:0000256" key="4">
    <source>
        <dbReference type="ARBA" id="ARBA00022840"/>
    </source>
</evidence>
<dbReference type="SMART" id="SM00382">
    <property type="entry name" value="AAA"/>
    <property type="match status" value="1"/>
</dbReference>
<dbReference type="Proteomes" id="UP000037425">
    <property type="component" value="Unassembled WGS sequence"/>
</dbReference>
<dbReference type="PANTHER" id="PTHR46743">
    <property type="entry name" value="TEICHOIC ACIDS EXPORT ATP-BINDING PROTEIN TAGH"/>
    <property type="match status" value="1"/>
</dbReference>
<dbReference type="Gene3D" id="3.40.50.300">
    <property type="entry name" value="P-loop containing nucleotide triphosphate hydrolases"/>
    <property type="match status" value="1"/>
</dbReference>
<dbReference type="PROSITE" id="PS00211">
    <property type="entry name" value="ABC_TRANSPORTER_1"/>
    <property type="match status" value="1"/>
</dbReference>
<dbReference type="SUPFAM" id="SSF52540">
    <property type="entry name" value="P-loop containing nucleoside triphosphate hydrolases"/>
    <property type="match status" value="1"/>
</dbReference>
<keyword evidence="3" id="KW-0547">Nucleotide-binding</keyword>
<comment type="similarity">
    <text evidence="1">Belongs to the ABC transporter superfamily.</text>
</comment>
<dbReference type="InterPro" id="IPR003593">
    <property type="entry name" value="AAA+_ATPase"/>
</dbReference>
<feature type="domain" description="ABC transporter" evidence="5">
    <location>
        <begin position="2"/>
        <end position="217"/>
    </location>
</feature>
<keyword evidence="2" id="KW-0813">Transport</keyword>
<dbReference type="PATRIC" id="fig|106592.7.peg.5976"/>
<evidence type="ECO:0000256" key="2">
    <source>
        <dbReference type="ARBA" id="ARBA00022448"/>
    </source>
</evidence>
<dbReference type="InterPro" id="IPR003439">
    <property type="entry name" value="ABC_transporter-like_ATP-bd"/>
</dbReference>
<accession>A0A0L8BEC4</accession>
<dbReference type="CDD" id="cd03220">
    <property type="entry name" value="ABC_KpsT_Wzt"/>
    <property type="match status" value="1"/>
</dbReference>
<organism evidence="6 7">
    <name type="scientific">Ensifer adhaerens</name>
    <name type="common">Sinorhizobium morelense</name>
    <dbReference type="NCBI Taxonomy" id="106592"/>
    <lineage>
        <taxon>Bacteria</taxon>
        <taxon>Pseudomonadati</taxon>
        <taxon>Pseudomonadota</taxon>
        <taxon>Alphaproteobacteria</taxon>
        <taxon>Hyphomicrobiales</taxon>
        <taxon>Rhizobiaceae</taxon>
        <taxon>Sinorhizobium/Ensifer group</taxon>
        <taxon>Ensifer</taxon>
    </lineage>
</organism>
<gene>
    <name evidence="6" type="ORF">AC244_32520</name>
</gene>
<dbReference type="PROSITE" id="PS50893">
    <property type="entry name" value="ABC_TRANSPORTER_2"/>
    <property type="match status" value="1"/>
</dbReference>
<dbReference type="InterPro" id="IPR017871">
    <property type="entry name" value="ABC_transporter-like_CS"/>
</dbReference>
<dbReference type="GO" id="GO:0016020">
    <property type="term" value="C:membrane"/>
    <property type="evidence" value="ECO:0007669"/>
    <property type="project" value="InterPro"/>
</dbReference>
<evidence type="ECO:0000313" key="7">
    <source>
        <dbReference type="Proteomes" id="UP000037425"/>
    </source>
</evidence>
<dbReference type="OrthoDB" id="9778870at2"/>
<evidence type="ECO:0000256" key="1">
    <source>
        <dbReference type="ARBA" id="ARBA00005417"/>
    </source>
</evidence>
<reference evidence="7" key="1">
    <citation type="submission" date="2015-07" db="EMBL/GenBank/DDBJ databases">
        <title>Whole genome sequence of an Ensifer adhaerens strain isolated from a cave pool in the Wind Cave National Park.</title>
        <authorList>
            <person name="Eng W.W.H."/>
            <person name="Gan H.M."/>
            <person name="Barton H.A."/>
            <person name="Savka M.A."/>
        </authorList>
    </citation>
    <scope>NUCLEOTIDE SEQUENCE [LARGE SCALE GENOMIC DNA]</scope>
    <source>
        <strain evidence="7">SD006</strain>
    </source>
</reference>
<dbReference type="InterPro" id="IPR027417">
    <property type="entry name" value="P-loop_NTPase"/>
</dbReference>
<protein>
    <submittedName>
        <fullName evidence="6">ABC transporter ATP-binding protein</fullName>
    </submittedName>
</protein>
<proteinExistence type="inferred from homology"/>